<proteinExistence type="predicted"/>
<sequence length="135" mass="15374">MEHLHSDVCGPVSVTTRDGKCYFISLVNDYSCYAMVYLLCKDVLQHFLWSAPLGRKCCFLHTDQGGEYKNDAVAKLLFEHGITHETMSSHMPEHNRVAKRFNCTIIDMVRCMLLNSSQPKNMWGEAIFLAVAINN</sequence>
<dbReference type="OrthoDB" id="7696201at2759"/>
<dbReference type="GO" id="GO:0003887">
    <property type="term" value="F:DNA-directed DNA polymerase activity"/>
    <property type="evidence" value="ECO:0007669"/>
    <property type="project" value="UniProtKB-KW"/>
</dbReference>
<evidence type="ECO:0000256" key="7">
    <source>
        <dbReference type="ARBA" id="ARBA00022918"/>
    </source>
</evidence>
<evidence type="ECO:0000256" key="9">
    <source>
        <dbReference type="ARBA" id="ARBA00023172"/>
    </source>
</evidence>
<dbReference type="InterPro" id="IPR012337">
    <property type="entry name" value="RNaseH-like_sf"/>
</dbReference>
<dbReference type="PANTHER" id="PTHR42648">
    <property type="entry name" value="TRANSPOSASE, PUTATIVE-RELATED"/>
    <property type="match status" value="1"/>
</dbReference>
<evidence type="ECO:0000256" key="1">
    <source>
        <dbReference type="ARBA" id="ARBA00022722"/>
    </source>
</evidence>
<dbReference type="InterPro" id="IPR039537">
    <property type="entry name" value="Retrotran_Ty1/copia-like"/>
</dbReference>
<dbReference type="GO" id="GO:0046872">
    <property type="term" value="F:metal ion binding"/>
    <property type="evidence" value="ECO:0007669"/>
    <property type="project" value="UniProtKB-KW"/>
</dbReference>
<evidence type="ECO:0000313" key="11">
    <source>
        <dbReference type="EMBL" id="ELR18785.1"/>
    </source>
</evidence>
<dbReference type="Gene3D" id="3.30.420.10">
    <property type="entry name" value="Ribonuclease H-like superfamily/Ribonuclease H"/>
    <property type="match status" value="1"/>
</dbReference>
<keyword evidence="12" id="KW-1185">Reference proteome</keyword>
<evidence type="ECO:0000256" key="6">
    <source>
        <dbReference type="ARBA" id="ARBA00022908"/>
    </source>
</evidence>
<dbReference type="PANTHER" id="PTHR42648:SF11">
    <property type="entry name" value="TRANSPOSON TY4-P GAG-POL POLYPROTEIN"/>
    <property type="match status" value="1"/>
</dbReference>
<keyword evidence="8" id="KW-0239">DNA-directed DNA polymerase</keyword>
<dbReference type="GO" id="GO:0003676">
    <property type="term" value="F:nucleic acid binding"/>
    <property type="evidence" value="ECO:0007669"/>
    <property type="project" value="InterPro"/>
</dbReference>
<evidence type="ECO:0000259" key="10">
    <source>
        <dbReference type="PROSITE" id="PS50994"/>
    </source>
</evidence>
<dbReference type="GO" id="GO:0015074">
    <property type="term" value="P:DNA integration"/>
    <property type="evidence" value="ECO:0007669"/>
    <property type="project" value="UniProtKB-KW"/>
</dbReference>
<dbReference type="GO" id="GO:0006310">
    <property type="term" value="P:DNA recombination"/>
    <property type="evidence" value="ECO:0007669"/>
    <property type="project" value="UniProtKB-KW"/>
</dbReference>
<accession>L8H0M0</accession>
<evidence type="ECO:0000256" key="3">
    <source>
        <dbReference type="ARBA" id="ARBA00022759"/>
    </source>
</evidence>
<keyword evidence="2" id="KW-0479">Metal-binding</keyword>
<dbReference type="KEGG" id="acan:ACA1_166330"/>
<evidence type="ECO:0000256" key="5">
    <source>
        <dbReference type="ARBA" id="ARBA00022842"/>
    </source>
</evidence>
<dbReference type="STRING" id="1257118.L8H0M0"/>
<dbReference type="GO" id="GO:0016787">
    <property type="term" value="F:hydrolase activity"/>
    <property type="evidence" value="ECO:0007669"/>
    <property type="project" value="UniProtKB-KW"/>
</dbReference>
<dbReference type="Pfam" id="PF00665">
    <property type="entry name" value="rve"/>
    <property type="match status" value="1"/>
</dbReference>
<dbReference type="GO" id="GO:0004519">
    <property type="term" value="F:endonuclease activity"/>
    <property type="evidence" value="ECO:0007669"/>
    <property type="project" value="UniProtKB-KW"/>
</dbReference>
<keyword evidence="5" id="KW-0460">Magnesium</keyword>
<keyword evidence="3" id="KW-0255">Endonuclease</keyword>
<keyword evidence="1" id="KW-0540">Nuclease</keyword>
<evidence type="ECO:0000313" key="12">
    <source>
        <dbReference type="Proteomes" id="UP000011083"/>
    </source>
</evidence>
<dbReference type="VEuPathDB" id="AmoebaDB:ACA1_166330"/>
<evidence type="ECO:0000256" key="2">
    <source>
        <dbReference type="ARBA" id="ARBA00022723"/>
    </source>
</evidence>
<keyword evidence="8" id="KW-0808">Transferase</keyword>
<reference evidence="11 12" key="1">
    <citation type="journal article" date="2013" name="Genome Biol.">
        <title>Genome of Acanthamoeba castellanii highlights extensive lateral gene transfer and early evolution of tyrosine kinase signaling.</title>
        <authorList>
            <person name="Clarke M."/>
            <person name="Lohan A.J."/>
            <person name="Liu B."/>
            <person name="Lagkouvardos I."/>
            <person name="Roy S."/>
            <person name="Zafar N."/>
            <person name="Bertelli C."/>
            <person name="Schilde C."/>
            <person name="Kianianmomeni A."/>
            <person name="Burglin T.R."/>
            <person name="Frech C."/>
            <person name="Turcotte B."/>
            <person name="Kopec K.O."/>
            <person name="Synnott J.M."/>
            <person name="Choo C."/>
            <person name="Paponov I."/>
            <person name="Finkler A."/>
            <person name="Soon Heng Tan C."/>
            <person name="Hutchins A.P."/>
            <person name="Weinmeier T."/>
            <person name="Rattei T."/>
            <person name="Chu J.S."/>
            <person name="Gimenez G."/>
            <person name="Irimia M."/>
            <person name="Rigden D.J."/>
            <person name="Fitzpatrick D.A."/>
            <person name="Lorenzo-Morales J."/>
            <person name="Bateman A."/>
            <person name="Chiu C.H."/>
            <person name="Tang P."/>
            <person name="Hegemann P."/>
            <person name="Fromm H."/>
            <person name="Raoult D."/>
            <person name="Greub G."/>
            <person name="Miranda-Saavedra D."/>
            <person name="Chen N."/>
            <person name="Nash P."/>
            <person name="Ginger M.L."/>
            <person name="Horn M."/>
            <person name="Schaap P."/>
            <person name="Caler L."/>
            <person name="Loftus B."/>
        </authorList>
    </citation>
    <scope>NUCLEOTIDE SEQUENCE [LARGE SCALE GENOMIC DNA]</scope>
    <source>
        <strain evidence="11 12">Neff</strain>
    </source>
</reference>
<dbReference type="OMA" id="HGITHET"/>
<evidence type="ECO:0000256" key="8">
    <source>
        <dbReference type="ARBA" id="ARBA00022932"/>
    </source>
</evidence>
<dbReference type="InterPro" id="IPR001584">
    <property type="entry name" value="Integrase_cat-core"/>
</dbReference>
<keyword evidence="9" id="KW-0233">DNA recombination</keyword>
<dbReference type="Proteomes" id="UP000011083">
    <property type="component" value="Unassembled WGS sequence"/>
</dbReference>
<dbReference type="RefSeq" id="XP_004340840.1">
    <property type="nucleotide sequence ID" value="XM_004340792.1"/>
</dbReference>
<protein>
    <submittedName>
        <fullName evidence="11">Integrase core domain containing protein</fullName>
    </submittedName>
</protein>
<dbReference type="AlphaFoldDB" id="L8H0M0"/>
<dbReference type="GO" id="GO:0003964">
    <property type="term" value="F:RNA-directed DNA polymerase activity"/>
    <property type="evidence" value="ECO:0007669"/>
    <property type="project" value="UniProtKB-KW"/>
</dbReference>
<organism evidence="11 12">
    <name type="scientific">Acanthamoeba castellanii (strain ATCC 30010 / Neff)</name>
    <dbReference type="NCBI Taxonomy" id="1257118"/>
    <lineage>
        <taxon>Eukaryota</taxon>
        <taxon>Amoebozoa</taxon>
        <taxon>Discosea</taxon>
        <taxon>Longamoebia</taxon>
        <taxon>Centramoebida</taxon>
        <taxon>Acanthamoebidae</taxon>
        <taxon>Acanthamoeba</taxon>
    </lineage>
</organism>
<feature type="domain" description="Integrase catalytic" evidence="10">
    <location>
        <begin position="1"/>
        <end position="135"/>
    </location>
</feature>
<dbReference type="PROSITE" id="PS50994">
    <property type="entry name" value="INTEGRASE"/>
    <property type="match status" value="1"/>
</dbReference>
<dbReference type="InterPro" id="IPR036397">
    <property type="entry name" value="RNaseH_sf"/>
</dbReference>
<keyword evidence="6" id="KW-0229">DNA integration</keyword>
<keyword evidence="4" id="KW-0378">Hydrolase</keyword>
<dbReference type="SUPFAM" id="SSF53098">
    <property type="entry name" value="Ribonuclease H-like"/>
    <property type="match status" value="1"/>
</dbReference>
<gene>
    <name evidence="11" type="ORF">ACA1_166330</name>
</gene>
<dbReference type="EMBL" id="KB007943">
    <property type="protein sequence ID" value="ELR18785.1"/>
    <property type="molecule type" value="Genomic_DNA"/>
</dbReference>
<dbReference type="GeneID" id="14919582"/>
<keyword evidence="7" id="KW-0695">RNA-directed DNA polymerase</keyword>
<evidence type="ECO:0000256" key="4">
    <source>
        <dbReference type="ARBA" id="ARBA00022801"/>
    </source>
</evidence>
<keyword evidence="8" id="KW-0548">Nucleotidyltransferase</keyword>
<name>L8H0M0_ACACF</name>